<dbReference type="OMA" id="KAVFFCA"/>
<dbReference type="InterPro" id="IPR001650">
    <property type="entry name" value="Helicase_C-like"/>
</dbReference>
<evidence type="ECO:0000256" key="1">
    <source>
        <dbReference type="ARBA" id="ARBA00022723"/>
    </source>
</evidence>
<dbReference type="GO" id="GO:0005524">
    <property type="term" value="F:ATP binding"/>
    <property type="evidence" value="ECO:0007669"/>
    <property type="project" value="InterPro"/>
</dbReference>
<gene>
    <name evidence="9" type="ORF">NEOLI_001152</name>
</gene>
<dbReference type="InterPro" id="IPR027417">
    <property type="entry name" value="P-loop_NTPase"/>
</dbReference>
<keyword evidence="5" id="KW-0862">Zinc</keyword>
<comment type="caution">
    <text evidence="9">The sequence shown here is derived from an EMBL/GenBank/DDBJ whole genome shotgun (WGS) entry which is preliminary data.</text>
</comment>
<dbReference type="InterPro" id="IPR000330">
    <property type="entry name" value="SNF2_N"/>
</dbReference>
<dbReference type="Gene3D" id="3.40.50.10810">
    <property type="entry name" value="Tandem AAA-ATPase domain"/>
    <property type="match status" value="1"/>
</dbReference>
<dbReference type="GO" id="GO:0016787">
    <property type="term" value="F:hydrolase activity"/>
    <property type="evidence" value="ECO:0007669"/>
    <property type="project" value="UniProtKB-KW"/>
</dbReference>
<reference evidence="9 10" key="1">
    <citation type="submission" date="2016-04" db="EMBL/GenBank/DDBJ databases">
        <title>Evolutionary innovation and constraint leading to complex multicellularity in the Ascomycota.</title>
        <authorList>
            <person name="Cisse O."/>
            <person name="Nguyen A."/>
            <person name="Hewitt D.A."/>
            <person name="Jedd G."/>
            <person name="Stajich J.E."/>
        </authorList>
    </citation>
    <scope>NUCLEOTIDE SEQUENCE [LARGE SCALE GENOMIC DNA]</scope>
    <source>
        <strain evidence="9 10">DAH-3</strain>
    </source>
</reference>
<dbReference type="InterPro" id="IPR059033">
    <property type="entry name" value="C144_05_dom"/>
</dbReference>
<dbReference type="Gene3D" id="3.40.50.300">
    <property type="entry name" value="P-loop containing nucleotide triphosphate hydrolases"/>
    <property type="match status" value="1"/>
</dbReference>
<keyword evidence="2" id="KW-0547">Nucleotide-binding</keyword>
<feature type="domain" description="Helicase C-terminal" evidence="8">
    <location>
        <begin position="1154"/>
        <end position="1315"/>
    </location>
</feature>
<proteinExistence type="predicted"/>
<dbReference type="Proteomes" id="UP000186594">
    <property type="component" value="Unassembled WGS sequence"/>
</dbReference>
<protein>
    <submittedName>
        <fullName evidence="9">Putative ATP-dependent helicase</fullName>
    </submittedName>
</protein>
<evidence type="ECO:0000256" key="4">
    <source>
        <dbReference type="ARBA" id="ARBA00022801"/>
    </source>
</evidence>
<dbReference type="InterPro" id="IPR049730">
    <property type="entry name" value="SNF2/RAD54-like_C"/>
</dbReference>
<dbReference type="EMBL" id="LXFE01001251">
    <property type="protein sequence ID" value="OLL23782.1"/>
    <property type="molecule type" value="Genomic_DNA"/>
</dbReference>
<evidence type="ECO:0000313" key="10">
    <source>
        <dbReference type="Proteomes" id="UP000186594"/>
    </source>
</evidence>
<dbReference type="PROSITE" id="PS51192">
    <property type="entry name" value="HELICASE_ATP_BIND_1"/>
    <property type="match status" value="1"/>
</dbReference>
<keyword evidence="3" id="KW-0863">Zinc-finger</keyword>
<dbReference type="PROSITE" id="PS00518">
    <property type="entry name" value="ZF_RING_1"/>
    <property type="match status" value="1"/>
</dbReference>
<evidence type="ECO:0000259" key="7">
    <source>
        <dbReference type="PROSITE" id="PS51192"/>
    </source>
</evidence>
<dbReference type="Pfam" id="PF00271">
    <property type="entry name" value="Helicase_C"/>
    <property type="match status" value="1"/>
</dbReference>
<dbReference type="GO" id="GO:0008270">
    <property type="term" value="F:zinc ion binding"/>
    <property type="evidence" value="ECO:0007669"/>
    <property type="project" value="UniProtKB-KW"/>
</dbReference>
<dbReference type="PROSITE" id="PS51194">
    <property type="entry name" value="HELICASE_CTER"/>
    <property type="match status" value="1"/>
</dbReference>
<evidence type="ECO:0000256" key="6">
    <source>
        <dbReference type="ARBA" id="ARBA00022840"/>
    </source>
</evidence>
<dbReference type="InterPro" id="IPR038718">
    <property type="entry name" value="SNF2-like_sf"/>
</dbReference>
<dbReference type="Gene3D" id="3.30.40.10">
    <property type="entry name" value="Zinc/RING finger domain, C3HC4 (zinc finger)"/>
    <property type="match status" value="1"/>
</dbReference>
<dbReference type="CDD" id="cd16449">
    <property type="entry name" value="RING-HC"/>
    <property type="match status" value="1"/>
</dbReference>
<dbReference type="Pfam" id="PF00176">
    <property type="entry name" value="SNF2-rel_dom"/>
    <property type="match status" value="1"/>
</dbReference>
<sequence length="1354" mass="157430">MQEYHIDSGDVNIVDGEILQKLIRKSLNNVPNFDSERPTKRAKLQEIGADRSISIPILKGTCLFDLGPCGDLLEPFNDCFTSSKEQYLLASQLRFKTINSEKYVQFLYNDEPSNHCTAIAAIQVKISDSTHSRFLHSMCFRYSTSKRAFQDLVNMTSEPYLYRSGSRFYIRCIFNFTMNRVTEWTTQVFAMSQERYSVRLLEAAFPVRNATDAITSRSFYDCLDRELDIFNLIDQPVELEGTLLPFQRRTLSWMWQREHPLEKSNSLPLLFEKVENQDGEELYLSRPLGLVQRDIESAQALMPTIRGGILAEEMGLGKTVEMISLILKHKFQLSDVIFEDDLEHIKTTLIITPSSILQQWIEELRKFAPHLKVYHYCGVNHPTTIDENYGKYDVVLTTYQVLSCEFYHAGVNPPRSLRYDKQYIHKVSPLVQYVWWRICLDEAQMIDSGVSKAAAVAAQLRRINAWAVTGTPIKNGLVDLYGLLIFLRFTPLSQAPFQWFRLIQLPSCQSLFKPLFRELTCRHTLNSVKSEMLLPPYTRVLFQLDLTVAEDEYYRHLFRQMLDFIGLTEQLTPIYSDWSLQQETEKMRKWLVRLRQICVHPRVGQANRTLMKEARPLQTVEAVVDTMIEQCLTALWRNQRHFLSNKIKRGQLYEQVGDKESALHTWNDVSELVKVIIEPLRREGRDMLEEKSWLVDMNDVEKSEDKTVHETEKLERFKKAETLQTKITALNKRLRIWLEFEHRALFFIASVHFAQGNTEQENIFYEKAEIVRHEILKESEANAMRLMKELRIRAEKKDFVIIPEISDVTSTGSGVFERIQLVGRILNEQALQLDKWRQIIIDFLTSKIVDNDTTPDGEEYTEGLDAQGECTSYLEAFRRSLMDRTFLILNTQSSLQEYEHYHRHMEVVTELDNELRKVRKSFLDIPPATKIVDQEPVDTLKNLDDTLKDLFEADLKAEELEMIWKERARLDDVKKRQTKACRSLEKEYETMRSLLNSRIEYFRQLQQISDSVVQYTVEEPDMEINRLLDEEAIELAKIEQAESRYRYLVNLKAEETSDQFLLQKPTTCIICTDTFDVGAITICGHIFCDDCLKRCNDFRMIGFQKKGNYLSLDAINPASQTISSYGFYMNANQELVQEVRKIDLKGSFGTKIDFITRHLMYLQQKKPEEKSVVFSQWVDVLEILQTALSTNGVKCIRFDNKTVKRRSTYDPASKFKADPEIRVFMLHSRTQSSGLTLVNARNVFLCEPLLQSSIEAQAISRVHRMGQKHKINVFLYTIRGTVEERIHERAMHKRAEHEQINQNHARMPSGADGVDETTEMQQNVASLVSTLKYGGGEIVEDKDLPICLFGKCLE</sequence>
<dbReference type="CDD" id="cd18070">
    <property type="entry name" value="DEXQc_SHPRH"/>
    <property type="match status" value="1"/>
</dbReference>
<keyword evidence="6" id="KW-0067">ATP-binding</keyword>
<dbReference type="OrthoDB" id="5330228at2759"/>
<dbReference type="InterPro" id="IPR052583">
    <property type="entry name" value="ATP-helicase/E3_Ub-Ligase"/>
</dbReference>
<evidence type="ECO:0000256" key="3">
    <source>
        <dbReference type="ARBA" id="ARBA00022771"/>
    </source>
</evidence>
<keyword evidence="10" id="KW-1185">Reference proteome</keyword>
<accession>A0A1U7LML5</accession>
<dbReference type="GO" id="GO:0006974">
    <property type="term" value="P:DNA damage response"/>
    <property type="evidence" value="ECO:0007669"/>
    <property type="project" value="TreeGrafter"/>
</dbReference>
<dbReference type="InterPro" id="IPR014001">
    <property type="entry name" value="Helicase_ATP-bd"/>
</dbReference>
<dbReference type="PANTHER" id="PTHR45865">
    <property type="entry name" value="E3 UBIQUITIN-PROTEIN LIGASE SHPRH FAMILY MEMBER"/>
    <property type="match status" value="1"/>
</dbReference>
<dbReference type="SUPFAM" id="SSF57850">
    <property type="entry name" value="RING/U-box"/>
    <property type="match status" value="1"/>
</dbReference>
<name>A0A1U7LML5_NEOID</name>
<dbReference type="SUPFAM" id="SSF52540">
    <property type="entry name" value="P-loop containing nucleoside triphosphate hydrolases"/>
    <property type="match status" value="2"/>
</dbReference>
<dbReference type="STRING" id="1198029.A0A1U7LML5"/>
<dbReference type="GO" id="GO:0061630">
    <property type="term" value="F:ubiquitin protein ligase activity"/>
    <property type="evidence" value="ECO:0007669"/>
    <property type="project" value="TreeGrafter"/>
</dbReference>
<dbReference type="InterPro" id="IPR013083">
    <property type="entry name" value="Znf_RING/FYVE/PHD"/>
</dbReference>
<feature type="domain" description="Helicase ATP-binding" evidence="7">
    <location>
        <begin position="299"/>
        <end position="490"/>
    </location>
</feature>
<dbReference type="GO" id="GO:0004386">
    <property type="term" value="F:helicase activity"/>
    <property type="evidence" value="ECO:0007669"/>
    <property type="project" value="UniProtKB-KW"/>
</dbReference>
<keyword evidence="9" id="KW-0347">Helicase</keyword>
<keyword evidence="4" id="KW-0378">Hydrolase</keyword>
<dbReference type="GO" id="GO:0000209">
    <property type="term" value="P:protein polyubiquitination"/>
    <property type="evidence" value="ECO:0007669"/>
    <property type="project" value="TreeGrafter"/>
</dbReference>
<dbReference type="PANTHER" id="PTHR45865:SF1">
    <property type="entry name" value="E3 UBIQUITIN-PROTEIN LIGASE SHPRH"/>
    <property type="match status" value="1"/>
</dbReference>
<evidence type="ECO:0000256" key="5">
    <source>
        <dbReference type="ARBA" id="ARBA00022833"/>
    </source>
</evidence>
<dbReference type="GO" id="GO:0005634">
    <property type="term" value="C:nucleus"/>
    <property type="evidence" value="ECO:0007669"/>
    <property type="project" value="TreeGrafter"/>
</dbReference>
<organism evidence="9 10">
    <name type="scientific">Neolecta irregularis (strain DAH-3)</name>
    <dbReference type="NCBI Taxonomy" id="1198029"/>
    <lineage>
        <taxon>Eukaryota</taxon>
        <taxon>Fungi</taxon>
        <taxon>Dikarya</taxon>
        <taxon>Ascomycota</taxon>
        <taxon>Taphrinomycotina</taxon>
        <taxon>Neolectales</taxon>
        <taxon>Neolectaceae</taxon>
        <taxon>Neolecta</taxon>
    </lineage>
</organism>
<dbReference type="CDD" id="cd18793">
    <property type="entry name" value="SF2_C_SNF"/>
    <property type="match status" value="1"/>
</dbReference>
<evidence type="ECO:0000313" key="9">
    <source>
        <dbReference type="EMBL" id="OLL23782.1"/>
    </source>
</evidence>
<dbReference type="InterPro" id="IPR017907">
    <property type="entry name" value="Znf_RING_CS"/>
</dbReference>
<dbReference type="Pfam" id="PF26021">
    <property type="entry name" value="Ferritin_C144_05"/>
    <property type="match status" value="1"/>
</dbReference>
<evidence type="ECO:0000256" key="2">
    <source>
        <dbReference type="ARBA" id="ARBA00022741"/>
    </source>
</evidence>
<evidence type="ECO:0000259" key="8">
    <source>
        <dbReference type="PROSITE" id="PS51194"/>
    </source>
</evidence>
<dbReference type="SMART" id="SM00487">
    <property type="entry name" value="DEXDc"/>
    <property type="match status" value="1"/>
</dbReference>
<keyword evidence="1" id="KW-0479">Metal-binding</keyword>